<dbReference type="InterPro" id="IPR013783">
    <property type="entry name" value="Ig-like_fold"/>
</dbReference>
<protein>
    <recommendedName>
        <fullName evidence="2">Gingipain domain-containing protein</fullName>
    </recommendedName>
</protein>
<dbReference type="Gene3D" id="3.40.50.1460">
    <property type="match status" value="1"/>
</dbReference>
<dbReference type="Gene3D" id="2.60.40.4070">
    <property type="match status" value="1"/>
</dbReference>
<dbReference type="Pfam" id="PF01364">
    <property type="entry name" value="Peptidase_C25"/>
    <property type="match status" value="1"/>
</dbReference>
<accession>A0A6M6BNN3</accession>
<dbReference type="RefSeq" id="WP_171593200.1">
    <property type="nucleotide sequence ID" value="NZ_CP053538.1"/>
</dbReference>
<name>A0A6M6BNN3_9BACT</name>
<feature type="domain" description="Gingipain" evidence="2">
    <location>
        <begin position="413"/>
        <end position="799"/>
    </location>
</feature>
<evidence type="ECO:0000256" key="1">
    <source>
        <dbReference type="SAM" id="SignalP"/>
    </source>
</evidence>
<dbReference type="GO" id="GO:0006508">
    <property type="term" value="P:proteolysis"/>
    <property type="evidence" value="ECO:0007669"/>
    <property type="project" value="InterPro"/>
</dbReference>
<evidence type="ECO:0000259" key="2">
    <source>
        <dbReference type="Pfam" id="PF01364"/>
    </source>
</evidence>
<dbReference type="InterPro" id="IPR029030">
    <property type="entry name" value="Caspase-like_dom_sf"/>
</dbReference>
<feature type="chain" id="PRO_5026804785" description="Gingipain domain-containing protein" evidence="1">
    <location>
        <begin position="33"/>
        <end position="1522"/>
    </location>
</feature>
<dbReference type="GO" id="GO:0008234">
    <property type="term" value="F:cysteine-type peptidase activity"/>
    <property type="evidence" value="ECO:0007669"/>
    <property type="project" value="InterPro"/>
</dbReference>
<evidence type="ECO:0000313" key="4">
    <source>
        <dbReference type="Proteomes" id="UP000501623"/>
    </source>
</evidence>
<dbReference type="InterPro" id="IPR001769">
    <property type="entry name" value="Gingipain"/>
</dbReference>
<keyword evidence="4" id="KW-1185">Reference proteome</keyword>
<dbReference type="Gene3D" id="2.60.40.10">
    <property type="entry name" value="Immunoglobulins"/>
    <property type="match status" value="1"/>
</dbReference>
<proteinExistence type="predicted"/>
<dbReference type="Proteomes" id="UP000501623">
    <property type="component" value="Chromosome"/>
</dbReference>
<organism evidence="3 4">
    <name type="scientific">Hymenobacter taeanensis</name>
    <dbReference type="NCBI Taxonomy" id="2735321"/>
    <lineage>
        <taxon>Bacteria</taxon>
        <taxon>Pseudomonadati</taxon>
        <taxon>Bacteroidota</taxon>
        <taxon>Cytophagia</taxon>
        <taxon>Cytophagales</taxon>
        <taxon>Hymenobacteraceae</taxon>
        <taxon>Hymenobacter</taxon>
    </lineage>
</organism>
<reference evidence="3 4" key="1">
    <citation type="submission" date="2020-05" db="EMBL/GenBank/DDBJ databases">
        <title>Complete genome sequence of Hymenobacter sp. TS19 in Coasted Sand Dune.</title>
        <authorList>
            <person name="Lee J.-H."/>
            <person name="Jung J.-H."/>
            <person name="Jeong S."/>
            <person name="Zhao L."/>
            <person name="Kim M.-K."/>
            <person name="Seo H.-S."/>
            <person name="Lim S."/>
        </authorList>
    </citation>
    <scope>NUCLEOTIDE SEQUENCE [LARGE SCALE GENOMIC DNA]</scope>
    <source>
        <strain evidence="3 4">TS19</strain>
    </source>
</reference>
<keyword evidence="1" id="KW-0732">Signal</keyword>
<dbReference type="SUPFAM" id="SSF52129">
    <property type="entry name" value="Caspase-like"/>
    <property type="match status" value="1"/>
</dbReference>
<feature type="signal peptide" evidence="1">
    <location>
        <begin position="1"/>
        <end position="32"/>
    </location>
</feature>
<dbReference type="KEGG" id="hts:HMJ29_20260"/>
<evidence type="ECO:0000313" key="3">
    <source>
        <dbReference type="EMBL" id="QJX49113.1"/>
    </source>
</evidence>
<sequence length="1522" mass="167035">MKQPYHLQKLALTRWVAILAAFLLLGGTAAQAQSGPYGNEWIVPGQQYYKIKVARTGLYQLNYQYLLQAGASGVSPQRLQLWRRGKEVAIYVGGNQTTLDPTTFVEFFGQRNDAALDRGMFRNAQDQAQPYYSFFTDTASYFLTWSTVANGKRMAESNVAGATPHASWRQQHLRVESFRSNVVNDETNVYQPWAERGEGFFSDEFGGNGYTITFDSVWAVAASGQVPQVDIQVVGKTTGAHRSEVYVLAPGGARLLGTLSYSDFDYRRQSYALLASDRNATGQVQIQVKQTATGSSRGDIARVAYTRLSFSQNPRWRLRRSQVLFASDSTLSGPAYYTLDSIPASVRGYDVTDPFNVQRIEGQVLGVNRRGYVFPRADGRARSLMLADADRPLVPQAGKRVQFRQITPAAHNFLIISHQVLMRPAGSVNNPVRAYAEYRASAAGGSHDTLVVTSDQLYDQFHYGEKSSLAIRQFAQWMLAGNTRPMSLLLLGKGLGIAEASGCGSVPGGAAYHRQYPQLYGDCSGNNPVRNLVPASTRAISDIFFTANWQSNSYVPRMATGRISAQTPQQVVNYLNKLKEHESAGYADWRKNVLHMSGGNDAPERELFASFVRQYEAYVVKPPFAGRVVKHYLRADFPGVSPGGVPIPWAPDLNAGVSFISYFGHGSQANLNWEIPDPDNAANGIANKGKYPVMYVSGCAAGNSFNFIVPFGGEKYLLAADKGFIGFMGESDLGFAYDLQELHTEMVKLLFADQQWYGKPIAVVQQEAIRRLQGTNTAPNATTAMLMNTIWAGDPALKLFAPLKPDFQVTSVQVAPTIVPINSPEFQVQVRVANPGRVQTGPLEIKVTRTFGTTTLTLPIFSVPQARRDTTYSLIIPNTNLGDISGQNTFLAEVDPRNLIDELREDNNSGTATYTFLTGGVTALSPPEFGIVGSRTVRLVGQSNLATTTSREYDMELDTVQTFNSPLVQRTTFGAVMVPEWNVTVPTQASRDSVVWYWRLRFHAPQQGEEAGWATSSFRVINGRNTGGWSQSHVGQFQRDEKAGVSVTAPGGQWVFDAGSQQATITSTRIGPARKWETLFHTIRTGGGGSYTLRLIGIDASNNAVVLNQNVTSRTLDLSAISATTYPYLQLQAVVTSNGPAPQLKQWLVTYEGVPEGVVRPQAVALSGATLAQQAAQQGKITVPVTFQNVADFDFAAPLAAYILVRNDNNGVREKFIKLPGAPLTAHTQRTYQVELDIRDLFGNMSGQVVLNPNQPLSPNRQPELYYFNNEQGIPAFQVDDQDTPPVLDVAFDGRHLLNGDIVSAKPLITVQLRDQDRLRPIKDRTAFSLFLTSPGGTTSVPLDLNAANVVFAADSSQGLARLEVQLGKTAPLKDGIYTLEVQGKDGSGKLAGSEPYRITFEVITTAGISNVFPYPNPITSKAKFVFTITGSEVPRNMKIQIMSLTGRVVREIMMSEMGALRIGNNMTDYAWDGTDEFGDRLANGTYLYRMVLDDPQNTFEHRATSADKAFKQGWGKLVLLR</sequence>
<gene>
    <name evidence="3" type="ORF">HMJ29_20260</name>
</gene>
<dbReference type="EMBL" id="CP053538">
    <property type="protein sequence ID" value="QJX49113.1"/>
    <property type="molecule type" value="Genomic_DNA"/>
</dbReference>